<dbReference type="CDD" id="cd00082">
    <property type="entry name" value="HisKA"/>
    <property type="match status" value="1"/>
</dbReference>
<gene>
    <name evidence="15" type="ORF">GCM10022252_50210</name>
</gene>
<evidence type="ECO:0000313" key="15">
    <source>
        <dbReference type="EMBL" id="GAA4199039.1"/>
    </source>
</evidence>
<feature type="domain" description="HAMP" evidence="14">
    <location>
        <begin position="389"/>
        <end position="441"/>
    </location>
</feature>
<feature type="domain" description="HAMP" evidence="14">
    <location>
        <begin position="113"/>
        <end position="165"/>
    </location>
</feature>
<evidence type="ECO:0000256" key="5">
    <source>
        <dbReference type="ARBA" id="ARBA00022679"/>
    </source>
</evidence>
<dbReference type="InterPro" id="IPR003661">
    <property type="entry name" value="HisK_dim/P_dom"/>
</dbReference>
<organism evidence="15 16">
    <name type="scientific">Streptosporangium oxazolinicum</name>
    <dbReference type="NCBI Taxonomy" id="909287"/>
    <lineage>
        <taxon>Bacteria</taxon>
        <taxon>Bacillati</taxon>
        <taxon>Actinomycetota</taxon>
        <taxon>Actinomycetes</taxon>
        <taxon>Streptosporangiales</taxon>
        <taxon>Streptosporangiaceae</taxon>
        <taxon>Streptosporangium</taxon>
    </lineage>
</organism>
<name>A0ABP8B698_9ACTN</name>
<evidence type="ECO:0000256" key="9">
    <source>
        <dbReference type="ARBA" id="ARBA00023012"/>
    </source>
</evidence>
<dbReference type="SMART" id="SM00448">
    <property type="entry name" value="REC"/>
    <property type="match status" value="1"/>
</dbReference>
<dbReference type="Pfam" id="PF18947">
    <property type="entry name" value="HAMP_2"/>
    <property type="match status" value="1"/>
</dbReference>
<dbReference type="SMART" id="SM00065">
    <property type="entry name" value="GAF"/>
    <property type="match status" value="1"/>
</dbReference>
<dbReference type="CDD" id="cd16922">
    <property type="entry name" value="HATPase_EvgS-ArcB-TorS-like"/>
    <property type="match status" value="1"/>
</dbReference>
<feature type="domain" description="HAMP" evidence="14">
    <location>
        <begin position="481"/>
        <end position="533"/>
    </location>
</feature>
<dbReference type="InterPro" id="IPR005467">
    <property type="entry name" value="His_kinase_dom"/>
</dbReference>
<evidence type="ECO:0000256" key="2">
    <source>
        <dbReference type="ARBA" id="ARBA00004236"/>
    </source>
</evidence>
<feature type="domain" description="HAMP" evidence="14">
    <location>
        <begin position="297"/>
        <end position="349"/>
    </location>
</feature>
<dbReference type="CDD" id="cd06225">
    <property type="entry name" value="HAMP"/>
    <property type="match status" value="8"/>
</dbReference>
<dbReference type="Gene3D" id="1.20.120.1530">
    <property type="match status" value="5"/>
</dbReference>
<dbReference type="InterPro" id="IPR003660">
    <property type="entry name" value="HAMP_dom"/>
</dbReference>
<keyword evidence="5" id="KW-0808">Transferase</keyword>
<sequence length="1508" mass="162469">MVDMVETAGTVRGRAPKGASGVEELDLRQLLAGLTAVRDGDFGTHLPEDGDGLLQEIATVFNGMVDQLSLFTSEVTRVAREVGTEGQLGGQAEVPGVSGTWKDLTDSVNAMAGNLTDQVRDIAQVATAVATGDLSQKITVDVRGEILELKNTLNTMVDQLSSFADEVTRVAREVGTDGRLGGQAEVTGVAGTWRDLTDSVNFMAGNLTDQVRSIAQVTTAVAKGDLSQKITVDARGEILELKNTINTMVDQLSSFADEVTRVAREVGTDGRLGGQADVKGVSGTWRDLTDSVNYMAGNLTDQVRNISQVATAVARGDLSQKITVSARGEILELKNTLNTMVDQLSSFADEVTRVAREVGTDGRLGGQADVKGVSGTWKALTESVNVMADNLTAQVRSIAQVTTAVAKGDLSQKIRVDARGEIMELKETINTMVDQLSAFADEVTRVAREVGTEGNLGGQATVRGVSGTWKDLTDNVNSMANNLTSQVRSIAQVTTAVARGDLSQKITVEAKGEVAALAQTINTMVDTLSAFADEVTRVAREVGTEGELGGQARVPNVAGTWKDLTDNVNSMANNLTNQVRNIAQVTTAVAQGDLTKKIDVDARGEILELKTTINTMVDQLSSFAAEVTRVAREVGSEGRLGGQAEVEGVSGTWKRLTENVNELAGNLTRQVRAIAEVTSAVTSGDLTRSITVDASGEVAELKDNINSMVKSLRETTLANQEQDWLKSNLARISGLMQGHRDLAVVAELVMNELAPLVSAQHGTFLLAEEKPDGSELRVVGCYGHRETGRRHFFGDSLVGQAAVAKRSILVEDIAPGYITISSSLGAAGPVNLIVLPIIVEDQVLGVIELASLSRFTQVHRAFLEQLVETIGVNVNTIVANARTDSLLTESQRLATELQVGQEELQRSNAELEEKAELLVRQNHDIETKNREIEQARQELEDRAKQLALASKYKSEFLANMSHELRTPLNSLLILAQLLAQNPARNLTAKQVEYANVIHSAGTDLLQLINDILDLSKIEAGKMNISLEPLPLRQLLDYVEATFRPLTTEKGLRFDVVVAPDVPEELLMDEQRLRQVLRNLLSNAVKFTERGSVKLRIERVGTMNLPGAYGQEALAFQVVDTGIGIAEENLSQIFDAFQQADGTTSRKYGGTGLGLSISREIAALFNGEIRAVSALGSGSTFSLYLPIADLTPGSSRADTGRSPAATAAVLPAPPTPAPVPSHERFPGTDGRRLLVVESRPNGLLSQLAESVVADLPETHGPVQVSTANDPVSALEILGADDHHCIVLDLGMRQDAAADFLRMLDDDPVLRGLPVLAHHTRTLTRPQENLLKGRSNTQPLERLPSLDELRERITLHLSAPEPGDVLPLVQPSPDERPQPVEEVDAVLMDRKVLVIDDDVRNVFALTNILELHGMQVLYAENGRKGIEILSRNEDIDLVLMDIMMPEMDGYAATAAIRKMADFADLPIIAVTAKAMQGDREKTLSAGASDYVTKPVDAQELLRRIQRWLEI</sequence>
<feature type="domain" description="HAMP" evidence="14">
    <location>
        <begin position="665"/>
        <end position="717"/>
    </location>
</feature>
<dbReference type="Pfam" id="PF00672">
    <property type="entry name" value="HAMP"/>
    <property type="match status" value="7"/>
</dbReference>
<keyword evidence="16" id="KW-1185">Reference proteome</keyword>
<feature type="domain" description="HAMP" evidence="14">
    <location>
        <begin position="205"/>
        <end position="257"/>
    </location>
</feature>
<feature type="domain" description="HAMP" evidence="14">
    <location>
        <begin position="27"/>
        <end position="73"/>
    </location>
</feature>
<dbReference type="InterPro" id="IPR036890">
    <property type="entry name" value="HATPase_C_sf"/>
</dbReference>
<reference evidence="16" key="1">
    <citation type="journal article" date="2019" name="Int. J. Syst. Evol. Microbiol.">
        <title>The Global Catalogue of Microorganisms (GCM) 10K type strain sequencing project: providing services to taxonomists for standard genome sequencing and annotation.</title>
        <authorList>
            <consortium name="The Broad Institute Genomics Platform"/>
            <consortium name="The Broad Institute Genome Sequencing Center for Infectious Disease"/>
            <person name="Wu L."/>
            <person name="Ma J."/>
        </authorList>
    </citation>
    <scope>NUCLEOTIDE SEQUENCE [LARGE SCALE GENOMIC DNA]</scope>
    <source>
        <strain evidence="16">JCM 17388</strain>
    </source>
</reference>
<feature type="domain" description="Histidine kinase" evidence="12">
    <location>
        <begin position="959"/>
        <end position="1188"/>
    </location>
</feature>
<dbReference type="InterPro" id="IPR029016">
    <property type="entry name" value="GAF-like_dom_sf"/>
</dbReference>
<dbReference type="PANTHER" id="PTHR45339:SF1">
    <property type="entry name" value="HYBRID SIGNAL TRANSDUCTION HISTIDINE KINASE J"/>
    <property type="match status" value="1"/>
</dbReference>
<accession>A0ABP8B698</accession>
<comment type="subcellular location">
    <subcellularLocation>
        <location evidence="2">Cell membrane</location>
    </subcellularLocation>
</comment>
<dbReference type="EC" id="2.7.13.3" evidence="3"/>
<dbReference type="PROSITE" id="PS50109">
    <property type="entry name" value="HIS_KIN"/>
    <property type="match status" value="1"/>
</dbReference>
<dbReference type="PRINTS" id="PR00344">
    <property type="entry name" value="BCTRLSENSOR"/>
</dbReference>
<dbReference type="EMBL" id="BAABAQ010000010">
    <property type="protein sequence ID" value="GAA4199039.1"/>
    <property type="molecule type" value="Genomic_DNA"/>
</dbReference>
<proteinExistence type="predicted"/>
<evidence type="ECO:0000256" key="1">
    <source>
        <dbReference type="ARBA" id="ARBA00000085"/>
    </source>
</evidence>
<dbReference type="InterPro" id="IPR003018">
    <property type="entry name" value="GAF"/>
</dbReference>
<dbReference type="Gene3D" id="1.10.287.130">
    <property type="match status" value="1"/>
</dbReference>
<dbReference type="Gene3D" id="1.10.287.950">
    <property type="entry name" value="Methyl-accepting chemotaxis protein"/>
    <property type="match status" value="1"/>
</dbReference>
<dbReference type="Pfam" id="PF00072">
    <property type="entry name" value="Response_reg"/>
    <property type="match status" value="1"/>
</dbReference>
<keyword evidence="8" id="KW-0472">Membrane</keyword>
<dbReference type="InterPro" id="IPR003594">
    <property type="entry name" value="HATPase_dom"/>
</dbReference>
<keyword evidence="8" id="KW-1133">Transmembrane helix</keyword>
<dbReference type="PROSITE" id="PS50885">
    <property type="entry name" value="HAMP"/>
    <property type="match status" value="8"/>
</dbReference>
<dbReference type="Proteomes" id="UP001501251">
    <property type="component" value="Unassembled WGS sequence"/>
</dbReference>
<comment type="caution">
    <text evidence="15">The sequence shown here is derived from an EMBL/GenBank/DDBJ whole genome shotgun (WGS) entry which is preliminary data.</text>
</comment>
<dbReference type="Gene3D" id="3.40.50.2300">
    <property type="match status" value="1"/>
</dbReference>
<evidence type="ECO:0000259" key="12">
    <source>
        <dbReference type="PROSITE" id="PS50109"/>
    </source>
</evidence>
<dbReference type="SMART" id="SM00387">
    <property type="entry name" value="HATPase_c"/>
    <property type="match status" value="1"/>
</dbReference>
<dbReference type="InterPro" id="IPR036097">
    <property type="entry name" value="HisK_dim/P_sf"/>
</dbReference>
<dbReference type="Gene3D" id="3.30.450.40">
    <property type="match status" value="1"/>
</dbReference>
<dbReference type="PANTHER" id="PTHR45339">
    <property type="entry name" value="HYBRID SIGNAL TRANSDUCTION HISTIDINE KINASE J"/>
    <property type="match status" value="1"/>
</dbReference>
<protein>
    <recommendedName>
        <fullName evidence="3">histidine kinase</fullName>
        <ecNumber evidence="3">2.7.13.3</ecNumber>
    </recommendedName>
</protein>
<feature type="domain" description="Response regulatory" evidence="13">
    <location>
        <begin position="1389"/>
        <end position="1506"/>
    </location>
</feature>
<dbReference type="Gene3D" id="3.30.565.10">
    <property type="entry name" value="Histidine kinase-like ATPase, C-terminal domain"/>
    <property type="match status" value="1"/>
</dbReference>
<dbReference type="SUPFAM" id="SSF58104">
    <property type="entry name" value="Methyl-accepting chemotaxis protein (MCP) signaling domain"/>
    <property type="match status" value="3"/>
</dbReference>
<evidence type="ECO:0000256" key="3">
    <source>
        <dbReference type="ARBA" id="ARBA00012438"/>
    </source>
</evidence>
<evidence type="ECO:0000259" key="14">
    <source>
        <dbReference type="PROSITE" id="PS50885"/>
    </source>
</evidence>
<keyword evidence="11" id="KW-0175">Coiled coil</keyword>
<dbReference type="PROSITE" id="PS50110">
    <property type="entry name" value="RESPONSE_REGULATORY"/>
    <property type="match status" value="1"/>
</dbReference>
<dbReference type="SMART" id="SM00304">
    <property type="entry name" value="HAMP"/>
    <property type="match status" value="8"/>
</dbReference>
<dbReference type="SUPFAM" id="SSF47384">
    <property type="entry name" value="Homodimeric domain of signal transducing histidine kinase"/>
    <property type="match status" value="1"/>
</dbReference>
<evidence type="ECO:0000256" key="8">
    <source>
        <dbReference type="ARBA" id="ARBA00022989"/>
    </source>
</evidence>
<evidence type="ECO:0000256" key="10">
    <source>
        <dbReference type="PROSITE-ProRule" id="PRU00169"/>
    </source>
</evidence>
<evidence type="ECO:0000256" key="6">
    <source>
        <dbReference type="ARBA" id="ARBA00022692"/>
    </source>
</evidence>
<keyword evidence="7" id="KW-0418">Kinase</keyword>
<evidence type="ECO:0000313" key="16">
    <source>
        <dbReference type="Proteomes" id="UP001501251"/>
    </source>
</evidence>
<keyword evidence="4 10" id="KW-0597">Phosphoprotein</keyword>
<dbReference type="SMART" id="SM00388">
    <property type="entry name" value="HisKA"/>
    <property type="match status" value="1"/>
</dbReference>
<dbReference type="InterPro" id="IPR001789">
    <property type="entry name" value="Sig_transdc_resp-reg_receiver"/>
</dbReference>
<dbReference type="Pfam" id="PF13185">
    <property type="entry name" value="GAF_2"/>
    <property type="match status" value="1"/>
</dbReference>
<dbReference type="SUPFAM" id="SSF52172">
    <property type="entry name" value="CheY-like"/>
    <property type="match status" value="1"/>
</dbReference>
<keyword evidence="9" id="KW-0902">Two-component regulatory system</keyword>
<dbReference type="SUPFAM" id="SSF55781">
    <property type="entry name" value="GAF domain-like"/>
    <property type="match status" value="1"/>
</dbReference>
<dbReference type="InterPro" id="IPR011006">
    <property type="entry name" value="CheY-like_superfamily"/>
</dbReference>
<dbReference type="InterPro" id="IPR004358">
    <property type="entry name" value="Sig_transdc_His_kin-like_C"/>
</dbReference>
<feature type="coiled-coil region" evidence="11">
    <location>
        <begin position="894"/>
        <end position="949"/>
    </location>
</feature>
<dbReference type="Pfam" id="PF00512">
    <property type="entry name" value="HisKA"/>
    <property type="match status" value="1"/>
</dbReference>
<dbReference type="SUPFAM" id="SSF55874">
    <property type="entry name" value="ATPase domain of HSP90 chaperone/DNA topoisomerase II/histidine kinase"/>
    <property type="match status" value="1"/>
</dbReference>
<evidence type="ECO:0000259" key="13">
    <source>
        <dbReference type="PROSITE" id="PS50110"/>
    </source>
</evidence>
<evidence type="ECO:0000256" key="4">
    <source>
        <dbReference type="ARBA" id="ARBA00022553"/>
    </source>
</evidence>
<feature type="domain" description="HAMP" evidence="14">
    <location>
        <begin position="573"/>
        <end position="625"/>
    </location>
</feature>
<comment type="catalytic activity">
    <reaction evidence="1">
        <text>ATP + protein L-histidine = ADP + protein N-phospho-L-histidine.</text>
        <dbReference type="EC" id="2.7.13.3"/>
    </reaction>
</comment>
<feature type="modified residue" description="4-aspartylphosphate" evidence="10">
    <location>
        <position position="1439"/>
    </location>
</feature>
<dbReference type="Pfam" id="PF02518">
    <property type="entry name" value="HATPase_c"/>
    <property type="match status" value="1"/>
</dbReference>
<evidence type="ECO:0000256" key="7">
    <source>
        <dbReference type="ARBA" id="ARBA00022777"/>
    </source>
</evidence>
<evidence type="ECO:0000256" key="11">
    <source>
        <dbReference type="SAM" id="Coils"/>
    </source>
</evidence>
<keyword evidence="6" id="KW-0812">Transmembrane</keyword>